<evidence type="ECO:0000256" key="9">
    <source>
        <dbReference type="ARBA" id="ARBA00022786"/>
    </source>
</evidence>
<dbReference type="PANTHER" id="PTHR46279:SF2">
    <property type="entry name" value="RING-H2 FINGER PROTEIN ATL21A-RELATED"/>
    <property type="match status" value="1"/>
</dbReference>
<dbReference type="Gene3D" id="3.30.40.10">
    <property type="entry name" value="Zinc/RING finger domain, C3HC4 (zinc finger)"/>
    <property type="match status" value="1"/>
</dbReference>
<feature type="domain" description="RING-type" evidence="17">
    <location>
        <begin position="180"/>
        <end position="222"/>
    </location>
</feature>
<keyword evidence="13" id="KW-0325">Glycoprotein</keyword>
<sequence>MATSLSILAHEVSNKSCHVMKTLPVPVYSSPRNVAGFTSKLTDDISLSWDVPDCKDCEVKGGVCQLSMNGNQQIGCLYGPRGTVDATDEENRKNLMIFRIIAFCIAIPAILSAVGVGIFLCVMDRREGDGPWANRRGNQIAATPNPQDAVMGLDQATIDSYTKVVLGQSRRVPGVNDGSCPICLSDFKPTETLRCIPECQHCFHADCIDEWLRMNGTCPLCRSSPAHPLQNVIESST</sequence>
<evidence type="ECO:0000256" key="2">
    <source>
        <dbReference type="ARBA" id="ARBA00004167"/>
    </source>
</evidence>
<evidence type="ECO:0000256" key="13">
    <source>
        <dbReference type="ARBA" id="ARBA00023180"/>
    </source>
</evidence>
<proteinExistence type="inferred from homology"/>
<dbReference type="Proteomes" id="UP001443914">
    <property type="component" value="Unassembled WGS sequence"/>
</dbReference>
<accession>A0AAW1MSL7</accession>
<evidence type="ECO:0000256" key="4">
    <source>
        <dbReference type="ARBA" id="ARBA00012483"/>
    </source>
</evidence>
<dbReference type="InterPro" id="IPR032872">
    <property type="entry name" value="WAK_assoc_C"/>
</dbReference>
<protein>
    <recommendedName>
        <fullName evidence="4">RING-type E3 ubiquitin transferase</fullName>
        <ecNumber evidence="4">2.3.2.27</ecNumber>
    </recommendedName>
</protein>
<evidence type="ECO:0000256" key="3">
    <source>
        <dbReference type="ARBA" id="ARBA00004906"/>
    </source>
</evidence>
<name>A0AAW1MSL7_SAPOF</name>
<dbReference type="AlphaFoldDB" id="A0AAW1MSL7"/>
<dbReference type="EC" id="2.3.2.27" evidence="4"/>
<dbReference type="PANTHER" id="PTHR46279">
    <property type="entry name" value="RING/U-BOX SUPERFAMILY PROTEIN"/>
    <property type="match status" value="1"/>
</dbReference>
<evidence type="ECO:0000256" key="12">
    <source>
        <dbReference type="ARBA" id="ARBA00023136"/>
    </source>
</evidence>
<keyword evidence="11 16" id="KW-1133">Transmembrane helix</keyword>
<dbReference type="SMART" id="SM00184">
    <property type="entry name" value="RING"/>
    <property type="match status" value="1"/>
</dbReference>
<dbReference type="InterPro" id="IPR046948">
    <property type="entry name" value="ATL20-22-like"/>
</dbReference>
<comment type="similarity">
    <text evidence="14">Belongs to the RING-type zinc finger family. ATL subfamily.</text>
</comment>
<comment type="subcellular location">
    <subcellularLocation>
        <location evidence="2">Membrane</location>
        <topology evidence="2">Single-pass membrane protein</topology>
    </subcellularLocation>
</comment>
<evidence type="ECO:0000256" key="10">
    <source>
        <dbReference type="ARBA" id="ARBA00022833"/>
    </source>
</evidence>
<evidence type="ECO:0000259" key="17">
    <source>
        <dbReference type="PROSITE" id="PS50089"/>
    </source>
</evidence>
<dbReference type="PROSITE" id="PS50089">
    <property type="entry name" value="ZF_RING_2"/>
    <property type="match status" value="1"/>
</dbReference>
<dbReference type="SUPFAM" id="SSF57850">
    <property type="entry name" value="RING/U-box"/>
    <property type="match status" value="1"/>
</dbReference>
<keyword evidence="9" id="KW-0833">Ubl conjugation pathway</keyword>
<keyword evidence="8 15" id="KW-0863">Zinc-finger</keyword>
<evidence type="ECO:0000256" key="11">
    <source>
        <dbReference type="ARBA" id="ARBA00022989"/>
    </source>
</evidence>
<evidence type="ECO:0000256" key="1">
    <source>
        <dbReference type="ARBA" id="ARBA00000900"/>
    </source>
</evidence>
<dbReference type="Pfam" id="PF13639">
    <property type="entry name" value="zf-RING_2"/>
    <property type="match status" value="1"/>
</dbReference>
<evidence type="ECO:0000256" key="7">
    <source>
        <dbReference type="ARBA" id="ARBA00022723"/>
    </source>
</evidence>
<reference evidence="18" key="1">
    <citation type="submission" date="2024-03" db="EMBL/GenBank/DDBJ databases">
        <title>WGS assembly of Saponaria officinalis var. Norfolk2.</title>
        <authorList>
            <person name="Jenkins J."/>
            <person name="Shu S."/>
            <person name="Grimwood J."/>
            <person name="Barry K."/>
            <person name="Goodstein D."/>
            <person name="Schmutz J."/>
            <person name="Leebens-Mack J."/>
            <person name="Osbourn A."/>
        </authorList>
    </citation>
    <scope>NUCLEOTIDE SEQUENCE [LARGE SCALE GENOMIC DNA]</scope>
    <source>
        <strain evidence="18">JIC</strain>
    </source>
</reference>
<dbReference type="InterPro" id="IPR013083">
    <property type="entry name" value="Znf_RING/FYVE/PHD"/>
</dbReference>
<dbReference type="Pfam" id="PF14380">
    <property type="entry name" value="WAK_assoc"/>
    <property type="match status" value="1"/>
</dbReference>
<gene>
    <name evidence="18" type="ORF">RND81_02G130500</name>
</gene>
<comment type="pathway">
    <text evidence="3">Protein modification; protein ubiquitination.</text>
</comment>
<organism evidence="18 19">
    <name type="scientific">Saponaria officinalis</name>
    <name type="common">Common soapwort</name>
    <name type="synonym">Lychnis saponaria</name>
    <dbReference type="NCBI Taxonomy" id="3572"/>
    <lineage>
        <taxon>Eukaryota</taxon>
        <taxon>Viridiplantae</taxon>
        <taxon>Streptophyta</taxon>
        <taxon>Embryophyta</taxon>
        <taxon>Tracheophyta</taxon>
        <taxon>Spermatophyta</taxon>
        <taxon>Magnoliopsida</taxon>
        <taxon>eudicotyledons</taxon>
        <taxon>Gunneridae</taxon>
        <taxon>Pentapetalae</taxon>
        <taxon>Caryophyllales</taxon>
        <taxon>Caryophyllaceae</taxon>
        <taxon>Caryophylleae</taxon>
        <taxon>Saponaria</taxon>
    </lineage>
</organism>
<evidence type="ECO:0000256" key="8">
    <source>
        <dbReference type="ARBA" id="ARBA00022771"/>
    </source>
</evidence>
<dbReference type="GO" id="GO:0008270">
    <property type="term" value="F:zinc ion binding"/>
    <property type="evidence" value="ECO:0007669"/>
    <property type="project" value="UniProtKB-KW"/>
</dbReference>
<keyword evidence="6 16" id="KW-0812">Transmembrane</keyword>
<keyword evidence="10" id="KW-0862">Zinc</keyword>
<comment type="caution">
    <text evidence="18">The sequence shown here is derived from an EMBL/GenBank/DDBJ whole genome shotgun (WGS) entry which is preliminary data.</text>
</comment>
<evidence type="ECO:0000256" key="16">
    <source>
        <dbReference type="SAM" id="Phobius"/>
    </source>
</evidence>
<keyword evidence="19" id="KW-1185">Reference proteome</keyword>
<evidence type="ECO:0000256" key="5">
    <source>
        <dbReference type="ARBA" id="ARBA00022679"/>
    </source>
</evidence>
<evidence type="ECO:0000256" key="14">
    <source>
        <dbReference type="ARBA" id="ARBA00024209"/>
    </source>
</evidence>
<evidence type="ECO:0000313" key="19">
    <source>
        <dbReference type="Proteomes" id="UP001443914"/>
    </source>
</evidence>
<dbReference type="InterPro" id="IPR001841">
    <property type="entry name" value="Znf_RING"/>
</dbReference>
<keyword evidence="5" id="KW-0808">Transferase</keyword>
<dbReference type="GO" id="GO:0061630">
    <property type="term" value="F:ubiquitin protein ligase activity"/>
    <property type="evidence" value="ECO:0007669"/>
    <property type="project" value="UniProtKB-EC"/>
</dbReference>
<evidence type="ECO:0000313" key="18">
    <source>
        <dbReference type="EMBL" id="KAK9749505.1"/>
    </source>
</evidence>
<evidence type="ECO:0000256" key="6">
    <source>
        <dbReference type="ARBA" id="ARBA00022692"/>
    </source>
</evidence>
<keyword evidence="12 16" id="KW-0472">Membrane</keyword>
<dbReference type="CDD" id="cd16461">
    <property type="entry name" value="RING-H2_EL5-like"/>
    <property type="match status" value="1"/>
</dbReference>
<dbReference type="GO" id="GO:0016020">
    <property type="term" value="C:membrane"/>
    <property type="evidence" value="ECO:0007669"/>
    <property type="project" value="UniProtKB-SubCell"/>
</dbReference>
<dbReference type="EMBL" id="JBDFQZ010000002">
    <property type="protein sequence ID" value="KAK9749505.1"/>
    <property type="molecule type" value="Genomic_DNA"/>
</dbReference>
<feature type="transmembrane region" description="Helical" evidence="16">
    <location>
        <begin position="96"/>
        <end position="122"/>
    </location>
</feature>
<keyword evidence="7" id="KW-0479">Metal-binding</keyword>
<comment type="catalytic activity">
    <reaction evidence="1">
        <text>S-ubiquitinyl-[E2 ubiquitin-conjugating enzyme]-L-cysteine + [acceptor protein]-L-lysine = [E2 ubiquitin-conjugating enzyme]-L-cysteine + N(6)-ubiquitinyl-[acceptor protein]-L-lysine.</text>
        <dbReference type="EC" id="2.3.2.27"/>
    </reaction>
</comment>
<evidence type="ECO:0000256" key="15">
    <source>
        <dbReference type="PROSITE-ProRule" id="PRU00175"/>
    </source>
</evidence>